<keyword evidence="3" id="KW-0808">Transferase</keyword>
<dbReference type="GO" id="GO:0016757">
    <property type="term" value="F:glycosyltransferase activity"/>
    <property type="evidence" value="ECO:0007669"/>
    <property type="project" value="InterPro"/>
</dbReference>
<evidence type="ECO:0000259" key="2">
    <source>
        <dbReference type="Pfam" id="PF13439"/>
    </source>
</evidence>
<dbReference type="HOGENOM" id="CLU_009583_0_0_10"/>
<dbReference type="PANTHER" id="PTHR12526">
    <property type="entry name" value="GLYCOSYLTRANSFERASE"/>
    <property type="match status" value="1"/>
</dbReference>
<gene>
    <name evidence="3" type="ordered locus">Murru_2314</name>
</gene>
<dbReference type="RefSeq" id="WP_014033633.1">
    <property type="nucleotide sequence ID" value="NC_015945.1"/>
</dbReference>
<dbReference type="SUPFAM" id="SSF53756">
    <property type="entry name" value="UDP-Glycosyltransferase/glycogen phosphorylase"/>
    <property type="match status" value="1"/>
</dbReference>
<dbReference type="STRING" id="886377.Murru_2314"/>
<evidence type="ECO:0000313" key="3">
    <source>
        <dbReference type="EMBL" id="AEM71352.1"/>
    </source>
</evidence>
<dbReference type="EMBL" id="CP002999">
    <property type="protein sequence ID" value="AEM71352.1"/>
    <property type="molecule type" value="Genomic_DNA"/>
</dbReference>
<dbReference type="OrthoDB" id="798298at2"/>
<dbReference type="CDD" id="cd03811">
    <property type="entry name" value="GT4_GT28_WabH-like"/>
    <property type="match status" value="1"/>
</dbReference>
<reference evidence="3 4" key="2">
    <citation type="journal article" date="2012" name="Stand. Genomic Sci.">
        <title>Complete genome sequence of the facultatively anaerobic, appendaged bacterium Muricauda ruestringensis type strain (B1(T)).</title>
        <authorList>
            <person name="Huntemann M."/>
            <person name="Teshima H."/>
            <person name="Lapidus A."/>
            <person name="Nolan M."/>
            <person name="Lucas S."/>
            <person name="Hammon N."/>
            <person name="Deshpande S."/>
            <person name="Cheng J.F."/>
            <person name="Tapia R."/>
            <person name="Goodwin L.A."/>
            <person name="Pitluck S."/>
            <person name="Liolios K."/>
            <person name="Pagani I."/>
            <person name="Ivanova N."/>
            <person name="Mavromatis K."/>
            <person name="Mikhailova N."/>
            <person name="Pati A."/>
            <person name="Chen A."/>
            <person name="Palaniappan K."/>
            <person name="Land M."/>
            <person name="Hauser L."/>
            <person name="Pan C."/>
            <person name="Brambilla E.M."/>
            <person name="Rohde M."/>
            <person name="Spring S."/>
            <person name="Goker M."/>
            <person name="Detter J.C."/>
            <person name="Bristow J."/>
            <person name="Eisen J.A."/>
            <person name="Markowitz V."/>
            <person name="Hugenholtz P."/>
            <person name="Kyrpides N.C."/>
            <person name="Klenk H.P."/>
            <person name="Woyke T."/>
        </authorList>
    </citation>
    <scope>NUCLEOTIDE SEQUENCE [LARGE SCALE GENOMIC DNA]</scope>
    <source>
        <strain evidence="4">DSM 13258 / LMG 19739 / B1</strain>
    </source>
</reference>
<dbReference type="Gene3D" id="3.40.50.2000">
    <property type="entry name" value="Glycogen Phosphorylase B"/>
    <property type="match status" value="2"/>
</dbReference>
<dbReference type="AlphaFoldDB" id="G2PNH2"/>
<dbReference type="eggNOG" id="COG0438">
    <property type="taxonomic scope" value="Bacteria"/>
</dbReference>
<name>G2PNH2_ALLRU</name>
<accession>G2PNH2</accession>
<evidence type="ECO:0000313" key="4">
    <source>
        <dbReference type="Proteomes" id="UP000008908"/>
    </source>
</evidence>
<dbReference type="Pfam" id="PF00534">
    <property type="entry name" value="Glycos_transf_1"/>
    <property type="match status" value="1"/>
</dbReference>
<feature type="domain" description="Glycosyltransferase subfamily 4-like N-terminal" evidence="2">
    <location>
        <begin position="18"/>
        <end position="187"/>
    </location>
</feature>
<sequence length="383" mass="43774">MEKSPKKIAIFINSLAGGGAERVTSYLLPYLVKKGLSVVLVLTEEELAYPVPEEVPIHYLAKSQKNESGILKLLKLPWLAYKYARFLKRENITHSFSLLTRPCYVNIMARWFTGHPYKLMISERNFPSMQYGGNDLQARINNFLVKRLYRKADLVVSNAKASAQDLVDNFGVSKERTQTIYNPIDIDKINKIEKLEGFFDANYVNTVSIGRLVPEKNHGFLLEAVVPFKNLRLYIFGEGELRLQLESKIKHLGLEEQVFLMGFESNPFQYLKAADFFLFGSLNEGFPNVLMEAMCCGLPIVSTNCKSGPDEMMELKQAKTDDIMFTDYGILTPVNNVACMQKALDYVLQHPEFLKACKPKLLQRIQDFRREPILEAYKNILLS</sequence>
<feature type="domain" description="Glycosyl transferase family 1" evidence="1">
    <location>
        <begin position="206"/>
        <end position="358"/>
    </location>
</feature>
<dbReference type="KEGG" id="mrs:Murru_2314"/>
<proteinExistence type="predicted"/>
<dbReference type="Pfam" id="PF13439">
    <property type="entry name" value="Glyco_transf_4"/>
    <property type="match status" value="1"/>
</dbReference>
<dbReference type="Proteomes" id="UP000008908">
    <property type="component" value="Chromosome"/>
</dbReference>
<keyword evidence="4" id="KW-1185">Reference proteome</keyword>
<organism evidence="3 4">
    <name type="scientific">Allomuricauda ruestringensis (strain DSM 13258 / CIP 107369 / LMG 19739 / B1)</name>
    <name type="common">Muricauda ruestringensis</name>
    <dbReference type="NCBI Taxonomy" id="886377"/>
    <lineage>
        <taxon>Bacteria</taxon>
        <taxon>Pseudomonadati</taxon>
        <taxon>Bacteroidota</taxon>
        <taxon>Flavobacteriia</taxon>
        <taxon>Flavobacteriales</taxon>
        <taxon>Flavobacteriaceae</taxon>
        <taxon>Flagellimonas</taxon>
    </lineage>
</organism>
<dbReference type="PANTHER" id="PTHR12526:SF630">
    <property type="entry name" value="GLYCOSYLTRANSFERASE"/>
    <property type="match status" value="1"/>
</dbReference>
<reference evidence="4" key="1">
    <citation type="submission" date="2011-08" db="EMBL/GenBank/DDBJ databases">
        <title>The complete genome of Muricauda ruestringensis DSM 13258.</title>
        <authorList>
            <person name="Lucas S."/>
            <person name="Han J."/>
            <person name="Lapidus A."/>
            <person name="Bruce D."/>
            <person name="Goodwin L."/>
            <person name="Pitluck S."/>
            <person name="Peters L."/>
            <person name="Kyrpides N."/>
            <person name="Mavromatis K."/>
            <person name="Ivanova N."/>
            <person name="Ovchinnikova G."/>
            <person name="Teshima H."/>
            <person name="Detter J.C."/>
            <person name="Tapia R."/>
            <person name="Han C."/>
            <person name="Land M."/>
            <person name="Hauser L."/>
            <person name="Markowitz V."/>
            <person name="Cheng J.-F."/>
            <person name="Hugenholtz P."/>
            <person name="Woyke T."/>
            <person name="Wu D."/>
            <person name="Spring S."/>
            <person name="Schroeder M."/>
            <person name="Brambilla E."/>
            <person name="Klenk H.-P."/>
            <person name="Eisen J.A."/>
        </authorList>
    </citation>
    <scope>NUCLEOTIDE SEQUENCE [LARGE SCALE GENOMIC DNA]</scope>
    <source>
        <strain evidence="4">DSM 13258 / LMG 19739 / B1</strain>
    </source>
</reference>
<protein>
    <submittedName>
        <fullName evidence="3">Glycosyl transferase group 1</fullName>
    </submittedName>
</protein>
<evidence type="ECO:0000259" key="1">
    <source>
        <dbReference type="Pfam" id="PF00534"/>
    </source>
</evidence>
<dbReference type="InterPro" id="IPR028098">
    <property type="entry name" value="Glyco_trans_4-like_N"/>
</dbReference>
<dbReference type="InterPro" id="IPR001296">
    <property type="entry name" value="Glyco_trans_1"/>
</dbReference>